<feature type="domain" description="DUF6566" evidence="1">
    <location>
        <begin position="26"/>
        <end position="88"/>
    </location>
</feature>
<comment type="caution">
    <text evidence="2">The sequence shown here is derived from an EMBL/GenBank/DDBJ whole genome shotgun (WGS) entry which is preliminary data.</text>
</comment>
<name>A0ABT8NUD8_9BURK</name>
<organism evidence="2 3">
    <name type="scientific">Burkholderia orbicola</name>
    <dbReference type="NCBI Taxonomy" id="2978683"/>
    <lineage>
        <taxon>Bacteria</taxon>
        <taxon>Pseudomonadati</taxon>
        <taxon>Pseudomonadota</taxon>
        <taxon>Betaproteobacteria</taxon>
        <taxon>Burkholderiales</taxon>
        <taxon>Burkholderiaceae</taxon>
        <taxon>Burkholderia</taxon>
        <taxon>Burkholderia cepacia complex</taxon>
    </lineage>
</organism>
<sequence>MLGALERKSINFARQDMRRGIEHFIDEFDGYQIVVDCEQPAPDSSWVLSVQIYKDAEPVLPRRDDSDKSYATAEEAKRVGVEFGRNIIRNLSRQ</sequence>
<reference evidence="2" key="1">
    <citation type="submission" date="2023-07" db="EMBL/GenBank/DDBJ databases">
        <title>A collection of bacterial strains from the Burkholderia cepacia Research Laboratory and Repository.</title>
        <authorList>
            <person name="Lipuma J."/>
            <person name="Spilker T."/>
            <person name="Caverly L."/>
        </authorList>
    </citation>
    <scope>NUCLEOTIDE SEQUENCE</scope>
    <source>
        <strain evidence="2">AU45194</strain>
    </source>
</reference>
<dbReference type="EMBL" id="JAUJQL010000010">
    <property type="protein sequence ID" value="MDN7525177.1"/>
    <property type="molecule type" value="Genomic_DNA"/>
</dbReference>
<evidence type="ECO:0000313" key="2">
    <source>
        <dbReference type="EMBL" id="MDN7525177.1"/>
    </source>
</evidence>
<protein>
    <recommendedName>
        <fullName evidence="1">DUF6566 domain-containing protein</fullName>
    </recommendedName>
</protein>
<accession>A0ABT8NUD8</accession>
<proteinExistence type="predicted"/>
<dbReference type="Proteomes" id="UP001172217">
    <property type="component" value="Unassembled WGS sequence"/>
</dbReference>
<dbReference type="RefSeq" id="WP_201316886.1">
    <property type="nucleotide sequence ID" value="NZ_JAUJQL010000010.1"/>
</dbReference>
<dbReference type="InterPro" id="IPR046696">
    <property type="entry name" value="DUF6566"/>
</dbReference>
<gene>
    <name evidence="2" type="ORF">QZM70_19705</name>
</gene>
<keyword evidence="3" id="KW-1185">Reference proteome</keyword>
<evidence type="ECO:0000313" key="3">
    <source>
        <dbReference type="Proteomes" id="UP001172217"/>
    </source>
</evidence>
<dbReference type="Pfam" id="PF20204">
    <property type="entry name" value="DUF6566"/>
    <property type="match status" value="1"/>
</dbReference>
<evidence type="ECO:0000259" key="1">
    <source>
        <dbReference type="Pfam" id="PF20204"/>
    </source>
</evidence>